<feature type="signal peptide" evidence="1">
    <location>
        <begin position="1"/>
        <end position="21"/>
    </location>
</feature>
<dbReference type="EMBL" id="WXEW01000003">
    <property type="protein sequence ID" value="NAS21936.1"/>
    <property type="molecule type" value="Genomic_DNA"/>
</dbReference>
<dbReference type="InterPro" id="IPR014044">
    <property type="entry name" value="CAP_dom"/>
</dbReference>
<evidence type="ECO:0000256" key="1">
    <source>
        <dbReference type="SAM" id="SignalP"/>
    </source>
</evidence>
<dbReference type="PANTHER" id="PTHR10334">
    <property type="entry name" value="CYSTEINE-RICH SECRETORY PROTEIN-RELATED"/>
    <property type="match status" value="1"/>
</dbReference>
<gene>
    <name evidence="3" type="ORF">GT755_09590</name>
</gene>
<dbReference type="InterPro" id="IPR035940">
    <property type="entry name" value="CAP_sf"/>
</dbReference>
<evidence type="ECO:0000313" key="4">
    <source>
        <dbReference type="Proteomes" id="UP000479526"/>
    </source>
</evidence>
<name>A0A7C9NM73_9ACTN</name>
<sequence>MIRYLVVAALAALAPAMPASADPIPGQALGFHNQARAFYGIGPVEWDATLREEAKWHARTCSFVPSDHDGRYGENLYVTTSQADDATVLRDAVVSWANEAAKFDVRNHRYAQDISHYTQAVGAKTARVGIAIVDCPAGTIFAAPTKFVVARYQGAVKAAS</sequence>
<dbReference type="SUPFAM" id="SSF55797">
    <property type="entry name" value="PR-1-like"/>
    <property type="match status" value="1"/>
</dbReference>
<dbReference type="SMART" id="SM00198">
    <property type="entry name" value="SCP"/>
    <property type="match status" value="1"/>
</dbReference>
<organism evidence="3 4">
    <name type="scientific">Herbidospora solisilvae</name>
    <dbReference type="NCBI Taxonomy" id="2696284"/>
    <lineage>
        <taxon>Bacteria</taxon>
        <taxon>Bacillati</taxon>
        <taxon>Actinomycetota</taxon>
        <taxon>Actinomycetes</taxon>
        <taxon>Streptosporangiales</taxon>
        <taxon>Streptosporangiaceae</taxon>
        <taxon>Herbidospora</taxon>
    </lineage>
</organism>
<protein>
    <recommendedName>
        <fullName evidence="2">SCP domain-containing protein</fullName>
    </recommendedName>
</protein>
<feature type="chain" id="PRO_5028902970" description="SCP domain-containing protein" evidence="1">
    <location>
        <begin position="22"/>
        <end position="160"/>
    </location>
</feature>
<dbReference type="InterPro" id="IPR001283">
    <property type="entry name" value="CRISP-related"/>
</dbReference>
<evidence type="ECO:0000259" key="2">
    <source>
        <dbReference type="SMART" id="SM00198"/>
    </source>
</evidence>
<dbReference type="Proteomes" id="UP000479526">
    <property type="component" value="Unassembled WGS sequence"/>
</dbReference>
<accession>A0A7C9NM73</accession>
<dbReference type="Pfam" id="PF00188">
    <property type="entry name" value="CAP"/>
    <property type="match status" value="1"/>
</dbReference>
<reference evidence="3 4" key="1">
    <citation type="submission" date="2020-01" db="EMBL/GenBank/DDBJ databases">
        <title>Herbidospora sp. NEAU-GS84 nov., a novel actinomycete isolated from soil.</title>
        <authorList>
            <person name="Han L."/>
        </authorList>
    </citation>
    <scope>NUCLEOTIDE SEQUENCE [LARGE SCALE GENOMIC DNA]</scope>
    <source>
        <strain evidence="3 4">NEAU-GS84</strain>
    </source>
</reference>
<comment type="caution">
    <text evidence="3">The sequence shown here is derived from an EMBL/GenBank/DDBJ whole genome shotgun (WGS) entry which is preliminary data.</text>
</comment>
<dbReference type="AlphaFoldDB" id="A0A7C9NM73"/>
<dbReference type="RefSeq" id="WP_161479387.1">
    <property type="nucleotide sequence ID" value="NZ_WXEW01000003.1"/>
</dbReference>
<evidence type="ECO:0000313" key="3">
    <source>
        <dbReference type="EMBL" id="NAS21936.1"/>
    </source>
</evidence>
<keyword evidence="4" id="KW-1185">Reference proteome</keyword>
<dbReference type="Gene3D" id="3.40.33.10">
    <property type="entry name" value="CAP"/>
    <property type="match status" value="1"/>
</dbReference>
<feature type="domain" description="SCP" evidence="2">
    <location>
        <begin position="23"/>
        <end position="158"/>
    </location>
</feature>
<proteinExistence type="predicted"/>
<keyword evidence="1" id="KW-0732">Signal</keyword>